<evidence type="ECO:0000256" key="1">
    <source>
        <dbReference type="SAM" id="SignalP"/>
    </source>
</evidence>
<gene>
    <name evidence="2" type="ORF">KC19_10G173800</name>
</gene>
<evidence type="ECO:0000313" key="2">
    <source>
        <dbReference type="EMBL" id="KAG0560349.1"/>
    </source>
</evidence>
<proteinExistence type="predicted"/>
<reference evidence="2" key="1">
    <citation type="submission" date="2020-06" db="EMBL/GenBank/DDBJ databases">
        <title>WGS assembly of Ceratodon purpureus strain R40.</title>
        <authorList>
            <person name="Carey S.B."/>
            <person name="Jenkins J."/>
            <person name="Shu S."/>
            <person name="Lovell J.T."/>
            <person name="Sreedasyam A."/>
            <person name="Maumus F."/>
            <person name="Tiley G.P."/>
            <person name="Fernandez-Pozo N."/>
            <person name="Barry K."/>
            <person name="Chen C."/>
            <person name="Wang M."/>
            <person name="Lipzen A."/>
            <person name="Daum C."/>
            <person name="Saski C.A."/>
            <person name="Payton A.C."/>
            <person name="Mcbreen J.C."/>
            <person name="Conrad R.E."/>
            <person name="Kollar L.M."/>
            <person name="Olsson S."/>
            <person name="Huttunen S."/>
            <person name="Landis J.B."/>
            <person name="Wickett N.J."/>
            <person name="Johnson M.G."/>
            <person name="Rensing S.A."/>
            <person name="Grimwood J."/>
            <person name="Schmutz J."/>
            <person name="Mcdaniel S.F."/>
        </authorList>
    </citation>
    <scope>NUCLEOTIDE SEQUENCE</scope>
    <source>
        <strain evidence="2">R40</strain>
    </source>
</reference>
<organism evidence="2 3">
    <name type="scientific">Ceratodon purpureus</name>
    <name type="common">Fire moss</name>
    <name type="synonym">Dicranum purpureum</name>
    <dbReference type="NCBI Taxonomy" id="3225"/>
    <lineage>
        <taxon>Eukaryota</taxon>
        <taxon>Viridiplantae</taxon>
        <taxon>Streptophyta</taxon>
        <taxon>Embryophyta</taxon>
        <taxon>Bryophyta</taxon>
        <taxon>Bryophytina</taxon>
        <taxon>Bryopsida</taxon>
        <taxon>Dicranidae</taxon>
        <taxon>Pseudoditrichales</taxon>
        <taxon>Ditrichaceae</taxon>
        <taxon>Ceratodon</taxon>
    </lineage>
</organism>
<protein>
    <submittedName>
        <fullName evidence="2">Uncharacterized protein</fullName>
    </submittedName>
</protein>
<keyword evidence="1" id="KW-0732">Signal</keyword>
<keyword evidence="3" id="KW-1185">Reference proteome</keyword>
<accession>A0A8T0GPZ1</accession>
<feature type="signal peptide" evidence="1">
    <location>
        <begin position="1"/>
        <end position="19"/>
    </location>
</feature>
<evidence type="ECO:0000313" key="3">
    <source>
        <dbReference type="Proteomes" id="UP000822688"/>
    </source>
</evidence>
<dbReference type="AlphaFoldDB" id="A0A8T0GPZ1"/>
<comment type="caution">
    <text evidence="2">The sequence shown here is derived from an EMBL/GenBank/DDBJ whole genome shotgun (WGS) entry which is preliminary data.</text>
</comment>
<dbReference type="EMBL" id="CM026431">
    <property type="protein sequence ID" value="KAG0560349.1"/>
    <property type="molecule type" value="Genomic_DNA"/>
</dbReference>
<sequence>MVVVVGCLWFRSEFQLLFGVVVGDFRLCENVGEVPGAGLFSCKLGGVCVWGWV</sequence>
<dbReference type="Proteomes" id="UP000822688">
    <property type="component" value="Chromosome 10"/>
</dbReference>
<feature type="chain" id="PRO_5035887320" evidence="1">
    <location>
        <begin position="20"/>
        <end position="53"/>
    </location>
</feature>
<name>A0A8T0GPZ1_CERPU</name>